<gene>
    <name evidence="1" type="ORF">dnm_003480</name>
</gene>
<accession>A0A975BFQ3</accession>
<name>A0A975BFQ3_9BACT</name>
<reference evidence="1" key="1">
    <citation type="journal article" date="2021" name="Microb. Physiol.">
        <title>Proteogenomic Insights into the Physiology of Marine, Sulfate-Reducing, Filamentous Desulfonema limicola and Desulfonema magnum.</title>
        <authorList>
            <person name="Schnaars V."/>
            <person name="Wohlbrand L."/>
            <person name="Scheve S."/>
            <person name="Hinrichs C."/>
            <person name="Reinhardt R."/>
            <person name="Rabus R."/>
        </authorList>
    </citation>
    <scope>NUCLEOTIDE SEQUENCE</scope>
    <source>
        <strain evidence="1">4be13</strain>
    </source>
</reference>
<evidence type="ECO:0000313" key="2">
    <source>
        <dbReference type="Proteomes" id="UP000663722"/>
    </source>
</evidence>
<dbReference type="Proteomes" id="UP000663722">
    <property type="component" value="Chromosome"/>
</dbReference>
<protein>
    <submittedName>
        <fullName evidence="1">Uncharacterized protein</fullName>
    </submittedName>
</protein>
<proteinExistence type="predicted"/>
<organism evidence="1 2">
    <name type="scientific">Desulfonema magnum</name>
    <dbReference type="NCBI Taxonomy" id="45655"/>
    <lineage>
        <taxon>Bacteria</taxon>
        <taxon>Pseudomonadati</taxon>
        <taxon>Thermodesulfobacteriota</taxon>
        <taxon>Desulfobacteria</taxon>
        <taxon>Desulfobacterales</taxon>
        <taxon>Desulfococcaceae</taxon>
        <taxon>Desulfonema</taxon>
    </lineage>
</organism>
<sequence length="95" mass="10687">MCERRDTSVFFATKARRHEVSRSLVFVAGFFGCVKSGTGHFFCHEGTKTQIFTKSLCGFVANFFRCVKGGTLPSCCFDDGEQSFLGRVSIRYFTE</sequence>
<dbReference type="EMBL" id="CP061800">
    <property type="protein sequence ID" value="QTA84354.1"/>
    <property type="molecule type" value="Genomic_DNA"/>
</dbReference>
<dbReference type="PROSITE" id="PS51257">
    <property type="entry name" value="PROKAR_LIPOPROTEIN"/>
    <property type="match status" value="1"/>
</dbReference>
<dbReference type="KEGG" id="dmm:dnm_003480"/>
<keyword evidence="2" id="KW-1185">Reference proteome</keyword>
<evidence type="ECO:0000313" key="1">
    <source>
        <dbReference type="EMBL" id="QTA84354.1"/>
    </source>
</evidence>
<dbReference type="AlphaFoldDB" id="A0A975BFQ3"/>